<feature type="signal peptide" evidence="2">
    <location>
        <begin position="1"/>
        <end position="21"/>
    </location>
</feature>
<dbReference type="InterPro" id="IPR012674">
    <property type="entry name" value="Calycin"/>
</dbReference>
<dbReference type="Pfam" id="PF08212">
    <property type="entry name" value="Lipocalin_2"/>
    <property type="match status" value="1"/>
</dbReference>
<dbReference type="PROSITE" id="PS51257">
    <property type="entry name" value="PROKAR_LIPOPROTEIN"/>
    <property type="match status" value="1"/>
</dbReference>
<gene>
    <name evidence="4" type="ORF">L9S41_14410</name>
</gene>
<dbReference type="PRINTS" id="PR01171">
    <property type="entry name" value="BCTLIPOCALIN"/>
</dbReference>
<dbReference type="InterPro" id="IPR022272">
    <property type="entry name" value="Lipocalin_CS"/>
</dbReference>
<proteinExistence type="inferred from homology"/>
<evidence type="ECO:0000256" key="1">
    <source>
        <dbReference type="ARBA" id="ARBA00006889"/>
    </source>
</evidence>
<dbReference type="InterPro" id="IPR002446">
    <property type="entry name" value="Lipocalin_bac"/>
</dbReference>
<evidence type="ECO:0000313" key="5">
    <source>
        <dbReference type="Proteomes" id="UP001060414"/>
    </source>
</evidence>
<dbReference type="InterPro" id="IPR000566">
    <property type="entry name" value="Lipocln_cytosolic_FA-bd_dom"/>
</dbReference>
<dbReference type="PROSITE" id="PS00213">
    <property type="entry name" value="LIPOCALIN"/>
    <property type="match status" value="1"/>
</dbReference>
<evidence type="ECO:0000256" key="2">
    <source>
        <dbReference type="PIRNR" id="PIRNR036893"/>
    </source>
</evidence>
<dbReference type="Proteomes" id="UP001060414">
    <property type="component" value="Chromosome"/>
</dbReference>
<organism evidence="4 5">
    <name type="scientific">Geoalkalibacter halelectricus</name>
    <dbReference type="NCBI Taxonomy" id="2847045"/>
    <lineage>
        <taxon>Bacteria</taxon>
        <taxon>Pseudomonadati</taxon>
        <taxon>Thermodesulfobacteriota</taxon>
        <taxon>Desulfuromonadia</taxon>
        <taxon>Desulfuromonadales</taxon>
        <taxon>Geoalkalibacteraceae</taxon>
        <taxon>Geoalkalibacter</taxon>
    </lineage>
</organism>
<dbReference type="RefSeq" id="WP_260747222.1">
    <property type="nucleotide sequence ID" value="NZ_CP092109.1"/>
</dbReference>
<dbReference type="InterPro" id="IPR047202">
    <property type="entry name" value="Lipocalin_Blc-like_dom"/>
</dbReference>
<protein>
    <submittedName>
        <fullName evidence="4">Lipocalin family protein</fullName>
    </submittedName>
</protein>
<dbReference type="CDD" id="cd19438">
    <property type="entry name" value="lipocalin_Blc-like"/>
    <property type="match status" value="1"/>
</dbReference>
<evidence type="ECO:0000313" key="4">
    <source>
        <dbReference type="EMBL" id="UWZ78862.1"/>
    </source>
</evidence>
<keyword evidence="5" id="KW-1185">Reference proteome</keyword>
<dbReference type="InterPro" id="IPR022271">
    <property type="entry name" value="Lipocalin_ApoD"/>
</dbReference>
<dbReference type="SUPFAM" id="SSF50814">
    <property type="entry name" value="Lipocalins"/>
    <property type="match status" value="1"/>
</dbReference>
<dbReference type="PANTHER" id="PTHR10612">
    <property type="entry name" value="APOLIPOPROTEIN D"/>
    <property type="match status" value="1"/>
</dbReference>
<dbReference type="Gene3D" id="2.40.128.20">
    <property type="match status" value="1"/>
</dbReference>
<sequence>MRVAIILVFLAALSGCVRVPAGVSVVDGFELERYLGRWYEIARLDHPFERGLIAVTADYSLGEGGAIEVLNRGYDPAKERWKEARGRAYPVGAPGEGRLKVSFFGPFYGAYNIIALDHAEYSYALVSGPSRNYLWILAREPRMEPALLAELVGQADRLGFVVDELIFVEH</sequence>
<feature type="chain" id="PRO_5045017535" evidence="2">
    <location>
        <begin position="22"/>
        <end position="170"/>
    </location>
</feature>
<accession>A0ABY5ZLM6</accession>
<name>A0ABY5ZLM6_9BACT</name>
<dbReference type="EMBL" id="CP092109">
    <property type="protein sequence ID" value="UWZ78862.1"/>
    <property type="molecule type" value="Genomic_DNA"/>
</dbReference>
<feature type="domain" description="Lipocalin/cytosolic fatty-acid binding" evidence="3">
    <location>
        <begin position="30"/>
        <end position="169"/>
    </location>
</feature>
<dbReference type="PANTHER" id="PTHR10612:SF34">
    <property type="entry name" value="APOLIPOPROTEIN D"/>
    <property type="match status" value="1"/>
</dbReference>
<reference evidence="4" key="1">
    <citation type="journal article" date="2022" name="Environ. Microbiol.">
        <title>Geoalkalibacter halelectricus SAP #1 sp. nov. possessing extracellular electron transfer and mineral#reducing capabilities from a haloalkaline environment.</title>
        <authorList>
            <person name="Yadav S."/>
            <person name="Singh R."/>
            <person name="Sundharam S.S."/>
            <person name="Chaudhary S."/>
            <person name="Krishnamurthi S."/>
            <person name="Patil S.A."/>
        </authorList>
    </citation>
    <scope>NUCLEOTIDE SEQUENCE</scope>
    <source>
        <strain evidence="4">SAP-1</strain>
    </source>
</reference>
<dbReference type="PIRSF" id="PIRSF036893">
    <property type="entry name" value="Lipocalin_ApoD"/>
    <property type="match status" value="1"/>
</dbReference>
<comment type="similarity">
    <text evidence="1 2">Belongs to the calycin superfamily. Lipocalin family.</text>
</comment>
<evidence type="ECO:0000259" key="3">
    <source>
        <dbReference type="Pfam" id="PF08212"/>
    </source>
</evidence>
<keyword evidence="2" id="KW-0732">Signal</keyword>